<accession>A0A1I3SHP8</accession>
<dbReference type="Proteomes" id="UP000242763">
    <property type="component" value="Unassembled WGS sequence"/>
</dbReference>
<gene>
    <name evidence="1" type="ORF">SAMN03080618_03374</name>
</gene>
<proteinExistence type="predicted"/>
<organism evidence="1 2">
    <name type="scientific">Aquamicrobium aerolatum DSM 21857</name>
    <dbReference type="NCBI Taxonomy" id="1121003"/>
    <lineage>
        <taxon>Bacteria</taxon>
        <taxon>Pseudomonadati</taxon>
        <taxon>Pseudomonadota</taxon>
        <taxon>Alphaproteobacteria</taxon>
        <taxon>Hyphomicrobiales</taxon>
        <taxon>Phyllobacteriaceae</taxon>
        <taxon>Aerobium</taxon>
    </lineage>
</organism>
<sequence>MWNVQAELEQARYAILPQVMDPQVFARVKAALIDSPLNGKISELVRGIDRVRIKTIRRPVWKDEQT</sequence>
<reference evidence="2" key="1">
    <citation type="submission" date="2016-10" db="EMBL/GenBank/DDBJ databases">
        <authorList>
            <person name="Varghese N."/>
            <person name="Submissions S."/>
        </authorList>
    </citation>
    <scope>NUCLEOTIDE SEQUENCE [LARGE SCALE GENOMIC DNA]</scope>
    <source>
        <strain evidence="2">DSM 21857</strain>
    </source>
</reference>
<evidence type="ECO:0000313" key="1">
    <source>
        <dbReference type="EMBL" id="SFJ58223.1"/>
    </source>
</evidence>
<protein>
    <submittedName>
        <fullName evidence="1">Uncharacterized protein</fullName>
    </submittedName>
</protein>
<keyword evidence="2" id="KW-1185">Reference proteome</keyword>
<dbReference type="EMBL" id="FORF01000031">
    <property type="protein sequence ID" value="SFJ58223.1"/>
    <property type="molecule type" value="Genomic_DNA"/>
</dbReference>
<evidence type="ECO:0000313" key="2">
    <source>
        <dbReference type="Proteomes" id="UP000242763"/>
    </source>
</evidence>
<name>A0A1I3SHP8_9HYPH</name>
<dbReference type="AlphaFoldDB" id="A0A1I3SHP8"/>